<evidence type="ECO:0000313" key="2">
    <source>
        <dbReference type="WBParaSite" id="ALUE_0000133801-mRNA-1"/>
    </source>
</evidence>
<protein>
    <submittedName>
        <fullName evidence="2">Uncharacterized protein</fullName>
    </submittedName>
</protein>
<accession>A0A0M3HIJ3</accession>
<organism evidence="1 2">
    <name type="scientific">Ascaris lumbricoides</name>
    <name type="common">Giant roundworm</name>
    <dbReference type="NCBI Taxonomy" id="6252"/>
    <lineage>
        <taxon>Eukaryota</taxon>
        <taxon>Metazoa</taxon>
        <taxon>Ecdysozoa</taxon>
        <taxon>Nematoda</taxon>
        <taxon>Chromadorea</taxon>
        <taxon>Rhabditida</taxon>
        <taxon>Spirurina</taxon>
        <taxon>Ascaridomorpha</taxon>
        <taxon>Ascaridoidea</taxon>
        <taxon>Ascarididae</taxon>
        <taxon>Ascaris</taxon>
    </lineage>
</organism>
<dbReference type="AlphaFoldDB" id="A0A0M3HIJ3"/>
<proteinExistence type="predicted"/>
<evidence type="ECO:0000313" key="1">
    <source>
        <dbReference type="Proteomes" id="UP000036681"/>
    </source>
</evidence>
<name>A0A0M3HIJ3_ASCLU</name>
<dbReference type="WBParaSite" id="ALUE_0000133801-mRNA-1">
    <property type="protein sequence ID" value="ALUE_0000133801-mRNA-1"/>
    <property type="gene ID" value="ALUE_0000133801"/>
</dbReference>
<reference evidence="2" key="1">
    <citation type="submission" date="2017-02" db="UniProtKB">
        <authorList>
            <consortium name="WormBaseParasite"/>
        </authorList>
    </citation>
    <scope>IDENTIFICATION</scope>
</reference>
<sequence>MIQKKPPQKNPLEFLVFFLFTPSVALLRIPSSVAVRKVNSIAQML</sequence>
<keyword evidence="1" id="KW-1185">Reference proteome</keyword>
<dbReference type="Proteomes" id="UP000036681">
    <property type="component" value="Unplaced"/>
</dbReference>